<evidence type="ECO:0000256" key="1">
    <source>
        <dbReference type="SAM" id="MobiDB-lite"/>
    </source>
</evidence>
<dbReference type="PATRIC" id="fig|632772.20.peg.8177"/>
<feature type="compositionally biased region" description="Low complexity" evidence="1">
    <location>
        <begin position="91"/>
        <end position="104"/>
    </location>
</feature>
<dbReference type="EMBL" id="AP011116">
    <property type="protein sequence ID" value="BAH55927.1"/>
    <property type="molecule type" value="Genomic_DNA"/>
</dbReference>
<accession>C1BC72</accession>
<name>C1BC72_RHOOB</name>
<dbReference type="Gene3D" id="3.30.70.1230">
    <property type="entry name" value="Nucleotide cyclase"/>
    <property type="match status" value="1"/>
</dbReference>
<dbReference type="KEGG" id="rop:ROP_pROB01-04280"/>
<dbReference type="Proteomes" id="UP000002212">
    <property type="component" value="Plasmid pROB01"/>
</dbReference>
<evidence type="ECO:0000313" key="2">
    <source>
        <dbReference type="EMBL" id="BAH55927.1"/>
    </source>
</evidence>
<protein>
    <submittedName>
        <fullName evidence="2">Uncharacterized protein</fullName>
    </submittedName>
</protein>
<dbReference type="AlphaFoldDB" id="C1BC72"/>
<proteinExistence type="predicted"/>
<reference evidence="2 3" key="1">
    <citation type="submission" date="2009-03" db="EMBL/GenBank/DDBJ databases">
        <title>Comparison of the complete genome sequences of Rhodococcus erythropolis PR4 and Rhodococcus opacus B4.</title>
        <authorList>
            <person name="Takarada H."/>
            <person name="Sekine M."/>
            <person name="Hosoyama A."/>
            <person name="Yamada R."/>
            <person name="Fujisawa T."/>
            <person name="Omata S."/>
            <person name="Shimizu A."/>
            <person name="Tsukatani N."/>
            <person name="Tanikawa S."/>
            <person name="Fujita N."/>
            <person name="Harayama S."/>
        </authorList>
    </citation>
    <scope>NUCLEOTIDE SEQUENCE [LARGE SCALE GENOMIC DNA]</scope>
    <source>
        <strain evidence="2 3">B4</strain>
        <plasmid evidence="2 3">pROB01</plasmid>
    </source>
</reference>
<dbReference type="InterPro" id="IPR029787">
    <property type="entry name" value="Nucleotide_cyclase"/>
</dbReference>
<dbReference type="SUPFAM" id="SSF55073">
    <property type="entry name" value="Nucleotide cyclase"/>
    <property type="match status" value="1"/>
</dbReference>
<keyword evidence="2" id="KW-0614">Plasmid</keyword>
<sequence>MLPSRPDPAEAADAGRPVPVLLHVTNSTELAHQLSPQVFVDKLNRLLAAVIAATESHHGLVNKFEGDAARQIRDRVLADVGNSTSGSDSLPAPSSPETSAPTSAWNTPSSATRSTRHHASQTLAKHTPGWILAADTVIRAASEHERE</sequence>
<geneLocation type="plasmid" evidence="2 3">
    <name>pROB01</name>
</geneLocation>
<dbReference type="HOGENOM" id="CLU_1766568_0_0_11"/>
<feature type="region of interest" description="Disordered" evidence="1">
    <location>
        <begin position="78"/>
        <end position="127"/>
    </location>
</feature>
<organism evidence="2 3">
    <name type="scientific">Rhodococcus opacus (strain B4)</name>
    <dbReference type="NCBI Taxonomy" id="632772"/>
    <lineage>
        <taxon>Bacteria</taxon>
        <taxon>Bacillati</taxon>
        <taxon>Actinomycetota</taxon>
        <taxon>Actinomycetes</taxon>
        <taxon>Mycobacteriales</taxon>
        <taxon>Nocardiaceae</taxon>
        <taxon>Rhodococcus</taxon>
    </lineage>
</organism>
<gene>
    <name evidence="2" type="ordered locus">ROP_pROB01-04280</name>
</gene>
<evidence type="ECO:0000313" key="3">
    <source>
        <dbReference type="Proteomes" id="UP000002212"/>
    </source>
</evidence>